<gene>
    <name evidence="1" type="ORF">TRAPUB_7928</name>
</gene>
<comment type="caution">
    <text evidence="1">The sequence shown here is derived from an EMBL/GenBank/DDBJ whole genome shotgun (WGS) entry which is preliminary data.</text>
</comment>
<name>A0A1M2V222_TRAPU</name>
<dbReference type="EMBL" id="MNAD01001729">
    <property type="protein sequence ID" value="OJT01624.1"/>
    <property type="molecule type" value="Genomic_DNA"/>
</dbReference>
<accession>A0A1M2V222</accession>
<keyword evidence="2" id="KW-1185">Reference proteome</keyword>
<proteinExistence type="predicted"/>
<evidence type="ECO:0000313" key="2">
    <source>
        <dbReference type="Proteomes" id="UP000184267"/>
    </source>
</evidence>
<dbReference type="OrthoDB" id="10615498at2759"/>
<organism evidence="1 2">
    <name type="scientific">Trametes pubescens</name>
    <name type="common">White-rot fungus</name>
    <dbReference type="NCBI Taxonomy" id="154538"/>
    <lineage>
        <taxon>Eukaryota</taxon>
        <taxon>Fungi</taxon>
        <taxon>Dikarya</taxon>
        <taxon>Basidiomycota</taxon>
        <taxon>Agaricomycotina</taxon>
        <taxon>Agaricomycetes</taxon>
        <taxon>Polyporales</taxon>
        <taxon>Polyporaceae</taxon>
        <taxon>Trametes</taxon>
    </lineage>
</organism>
<evidence type="ECO:0000313" key="1">
    <source>
        <dbReference type="EMBL" id="OJT01624.1"/>
    </source>
</evidence>
<dbReference type="AlphaFoldDB" id="A0A1M2V222"/>
<protein>
    <submittedName>
        <fullName evidence="1">Uncharacterized protein</fullName>
    </submittedName>
</protein>
<dbReference type="Proteomes" id="UP000184267">
    <property type="component" value="Unassembled WGS sequence"/>
</dbReference>
<sequence length="66" mass="7041">MNLFAVFVKTTYDSFATILVTRFLVHLQEAARSATSSVCSLGSGVRVELAGGRGRGFCSGRGRART</sequence>
<reference evidence="1 2" key="1">
    <citation type="submission" date="2016-10" db="EMBL/GenBank/DDBJ databases">
        <title>Genome sequence of the basidiomycete white-rot fungus Trametes pubescens.</title>
        <authorList>
            <person name="Makela M.R."/>
            <person name="Granchi Z."/>
            <person name="Peng M."/>
            <person name="De Vries R.P."/>
            <person name="Grigoriev I."/>
            <person name="Riley R."/>
            <person name="Hilden K."/>
        </authorList>
    </citation>
    <scope>NUCLEOTIDE SEQUENCE [LARGE SCALE GENOMIC DNA]</scope>
    <source>
        <strain evidence="1 2">FBCC735</strain>
    </source>
</reference>